<feature type="transmembrane region" description="Helical" evidence="6">
    <location>
        <begin position="180"/>
        <end position="204"/>
    </location>
</feature>
<keyword evidence="3 6" id="KW-0812">Transmembrane</keyword>
<keyword evidence="9" id="KW-1185">Reference proteome</keyword>
<organism evidence="8 9">
    <name type="scientific">Marinibaculum pumilum</name>
    <dbReference type="NCBI Taxonomy" id="1766165"/>
    <lineage>
        <taxon>Bacteria</taxon>
        <taxon>Pseudomonadati</taxon>
        <taxon>Pseudomonadota</taxon>
        <taxon>Alphaproteobacteria</taxon>
        <taxon>Rhodospirillales</taxon>
        <taxon>Rhodospirillaceae</taxon>
        <taxon>Marinibaculum</taxon>
    </lineage>
</organism>
<dbReference type="PANTHER" id="PTHR32322:SF2">
    <property type="entry name" value="EAMA DOMAIN-CONTAINING PROTEIN"/>
    <property type="match status" value="1"/>
</dbReference>
<sequence length="302" mass="31843">MVRNLVLILLAGLNFSFLFPVNVLAFRAGIPATAYVFWYALGAGAIVLAIALAKGQVPRLAWPHLKSNLISGLLGFAFPFALLAFVSGKLPTGIAALLIVLTPAFTYLVSLAARASRFHPMPAAGLVLAVIGVLVMVVPAGALPTPDMAGWFLLALLVPFCFAVLNVYVQLYRPPAAPDFALASGLLFAGVAGLAVLVVATGQYYLPFQNGDPQEWALPAAMAINAIVWPFFFYLINRTGAVLFSMMNVVGLVFGTFWGILIFADSHSPLVWVAGLLMLVGFFLVVLAPQAAPAAAAGREAA</sequence>
<evidence type="ECO:0000259" key="7">
    <source>
        <dbReference type="Pfam" id="PF00892"/>
    </source>
</evidence>
<accession>A0ABV7KWX6</accession>
<feature type="transmembrane region" description="Helical" evidence="6">
    <location>
        <begin position="123"/>
        <end position="142"/>
    </location>
</feature>
<dbReference type="SUPFAM" id="SSF103481">
    <property type="entry name" value="Multidrug resistance efflux transporter EmrE"/>
    <property type="match status" value="2"/>
</dbReference>
<evidence type="ECO:0000256" key="1">
    <source>
        <dbReference type="ARBA" id="ARBA00004141"/>
    </source>
</evidence>
<dbReference type="PANTHER" id="PTHR32322">
    <property type="entry name" value="INNER MEMBRANE TRANSPORTER"/>
    <property type="match status" value="1"/>
</dbReference>
<feature type="transmembrane region" description="Helical" evidence="6">
    <location>
        <begin position="35"/>
        <end position="53"/>
    </location>
</feature>
<feature type="transmembrane region" description="Helical" evidence="6">
    <location>
        <begin position="92"/>
        <end position="111"/>
    </location>
</feature>
<dbReference type="Pfam" id="PF00892">
    <property type="entry name" value="EamA"/>
    <property type="match status" value="1"/>
</dbReference>
<comment type="caution">
    <text evidence="8">The sequence shown here is derived from an EMBL/GenBank/DDBJ whole genome shotgun (WGS) entry which is preliminary data.</text>
</comment>
<keyword evidence="5 6" id="KW-0472">Membrane</keyword>
<evidence type="ECO:0000256" key="2">
    <source>
        <dbReference type="ARBA" id="ARBA00007362"/>
    </source>
</evidence>
<keyword evidence="4 6" id="KW-1133">Transmembrane helix</keyword>
<feature type="transmembrane region" description="Helical" evidence="6">
    <location>
        <begin position="65"/>
        <end position="86"/>
    </location>
</feature>
<dbReference type="InterPro" id="IPR037185">
    <property type="entry name" value="EmrE-like"/>
</dbReference>
<gene>
    <name evidence="8" type="ORF">ACFOGJ_06210</name>
</gene>
<feature type="transmembrane region" description="Helical" evidence="6">
    <location>
        <begin position="216"/>
        <end position="236"/>
    </location>
</feature>
<dbReference type="RefSeq" id="WP_379898948.1">
    <property type="nucleotide sequence ID" value="NZ_JBHRTR010000016.1"/>
</dbReference>
<evidence type="ECO:0000256" key="6">
    <source>
        <dbReference type="SAM" id="Phobius"/>
    </source>
</evidence>
<dbReference type="Proteomes" id="UP001595528">
    <property type="component" value="Unassembled WGS sequence"/>
</dbReference>
<name>A0ABV7KWX6_9PROT</name>
<comment type="similarity">
    <text evidence="2">Belongs to the EamA transporter family.</text>
</comment>
<dbReference type="InterPro" id="IPR000620">
    <property type="entry name" value="EamA_dom"/>
</dbReference>
<reference evidence="9" key="1">
    <citation type="journal article" date="2019" name="Int. J. Syst. Evol. Microbiol.">
        <title>The Global Catalogue of Microorganisms (GCM) 10K type strain sequencing project: providing services to taxonomists for standard genome sequencing and annotation.</title>
        <authorList>
            <consortium name="The Broad Institute Genomics Platform"/>
            <consortium name="The Broad Institute Genome Sequencing Center for Infectious Disease"/>
            <person name="Wu L."/>
            <person name="Ma J."/>
        </authorList>
    </citation>
    <scope>NUCLEOTIDE SEQUENCE [LARGE SCALE GENOMIC DNA]</scope>
    <source>
        <strain evidence="9">KCTC 42964</strain>
    </source>
</reference>
<evidence type="ECO:0000313" key="8">
    <source>
        <dbReference type="EMBL" id="MFC3226812.1"/>
    </source>
</evidence>
<comment type="subcellular location">
    <subcellularLocation>
        <location evidence="1">Membrane</location>
        <topology evidence="1">Multi-pass membrane protein</topology>
    </subcellularLocation>
</comment>
<feature type="transmembrane region" description="Helical" evidence="6">
    <location>
        <begin position="270"/>
        <end position="289"/>
    </location>
</feature>
<evidence type="ECO:0000256" key="3">
    <source>
        <dbReference type="ARBA" id="ARBA00022692"/>
    </source>
</evidence>
<evidence type="ECO:0000313" key="9">
    <source>
        <dbReference type="Proteomes" id="UP001595528"/>
    </source>
</evidence>
<proteinExistence type="inferred from homology"/>
<feature type="transmembrane region" description="Helical" evidence="6">
    <location>
        <begin position="243"/>
        <end position="264"/>
    </location>
</feature>
<evidence type="ECO:0000256" key="5">
    <source>
        <dbReference type="ARBA" id="ARBA00023136"/>
    </source>
</evidence>
<feature type="domain" description="EamA" evidence="7">
    <location>
        <begin position="5"/>
        <end position="137"/>
    </location>
</feature>
<dbReference type="EMBL" id="JBHRTR010000016">
    <property type="protein sequence ID" value="MFC3226812.1"/>
    <property type="molecule type" value="Genomic_DNA"/>
</dbReference>
<protein>
    <submittedName>
        <fullName evidence="8">DMT family transporter</fullName>
    </submittedName>
</protein>
<dbReference type="InterPro" id="IPR050638">
    <property type="entry name" value="AA-Vitamin_Transporters"/>
</dbReference>
<feature type="transmembrane region" description="Helical" evidence="6">
    <location>
        <begin position="148"/>
        <end position="168"/>
    </location>
</feature>
<evidence type="ECO:0000256" key="4">
    <source>
        <dbReference type="ARBA" id="ARBA00022989"/>
    </source>
</evidence>